<keyword evidence="3 4" id="KW-0418">Kinase</keyword>
<feature type="domain" description="Carbohydrate kinase PfkB" evidence="5">
    <location>
        <begin position="21"/>
        <end position="109"/>
    </location>
</feature>
<dbReference type="GO" id="GO:0006796">
    <property type="term" value="P:phosphate-containing compound metabolic process"/>
    <property type="evidence" value="ECO:0007669"/>
    <property type="project" value="UniProtKB-ARBA"/>
</dbReference>
<dbReference type="InterPro" id="IPR002139">
    <property type="entry name" value="Ribo/fructo_kinase"/>
</dbReference>
<dbReference type="GO" id="GO:0005829">
    <property type="term" value="C:cytosol"/>
    <property type="evidence" value="ECO:0007669"/>
    <property type="project" value="TreeGrafter"/>
</dbReference>
<comment type="similarity">
    <text evidence="1 4">Belongs to the carbohydrate kinase PfkB family.</text>
</comment>
<dbReference type="SUPFAM" id="SSF53613">
    <property type="entry name" value="Ribokinase-like"/>
    <property type="match status" value="1"/>
</dbReference>
<evidence type="ECO:0000313" key="7">
    <source>
        <dbReference type="Proteomes" id="UP000553963"/>
    </source>
</evidence>
<sequence>MSRIYCLSTVDLDRVFEIDHLPAHDEKMFASSYREVAGGQGVFTARALAALHAPVTFVGTVGDDLTGTFLIEEMKRVAGLEVAIERLPGVASGSCVILVDKTGEKAIVLAPIHGDLVTRLGETLSVAPGDLVTCNFFDPAAIQRLFARVRAEGGLSLIDMEFTGIRIHGWDATFATAATADVICTNKTALAAWCEREIVSGTLLDRAEALAQALSGGTRRVCVTLGGDGVLVHEGGRSVHVPALPIRPANTTGAGDTFLAGIAFALARGDRFVDAAGLATRVAADFLVHGHVDPARAGV</sequence>
<evidence type="ECO:0000256" key="4">
    <source>
        <dbReference type="RuleBase" id="RU003704"/>
    </source>
</evidence>
<gene>
    <name evidence="6" type="ORF">GGR25_001236</name>
</gene>
<keyword evidence="7" id="KW-1185">Reference proteome</keyword>
<dbReference type="InterPro" id="IPR011611">
    <property type="entry name" value="PfkB_dom"/>
</dbReference>
<dbReference type="GO" id="GO:0016301">
    <property type="term" value="F:kinase activity"/>
    <property type="evidence" value="ECO:0007669"/>
    <property type="project" value="UniProtKB-KW"/>
</dbReference>
<dbReference type="RefSeq" id="WP_183397880.1">
    <property type="nucleotide sequence ID" value="NZ_JACIDS010000002.1"/>
</dbReference>
<feature type="domain" description="Carbohydrate kinase PfkB" evidence="5">
    <location>
        <begin position="177"/>
        <end position="284"/>
    </location>
</feature>
<dbReference type="PRINTS" id="PR00990">
    <property type="entry name" value="RIBOKINASE"/>
</dbReference>
<organism evidence="6 7">
    <name type="scientific">Kaistia hirudinis</name>
    <dbReference type="NCBI Taxonomy" id="1293440"/>
    <lineage>
        <taxon>Bacteria</taxon>
        <taxon>Pseudomonadati</taxon>
        <taxon>Pseudomonadota</taxon>
        <taxon>Alphaproteobacteria</taxon>
        <taxon>Hyphomicrobiales</taxon>
        <taxon>Kaistiaceae</taxon>
        <taxon>Kaistia</taxon>
    </lineage>
</organism>
<dbReference type="Proteomes" id="UP000553963">
    <property type="component" value="Unassembled WGS sequence"/>
</dbReference>
<name>A0A840AMD5_9HYPH</name>
<dbReference type="InterPro" id="IPR002173">
    <property type="entry name" value="Carboh/pur_kinase_PfkB_CS"/>
</dbReference>
<dbReference type="PROSITE" id="PS00584">
    <property type="entry name" value="PFKB_KINASES_2"/>
    <property type="match status" value="1"/>
</dbReference>
<dbReference type="PANTHER" id="PTHR10584">
    <property type="entry name" value="SUGAR KINASE"/>
    <property type="match status" value="1"/>
</dbReference>
<dbReference type="Pfam" id="PF00294">
    <property type="entry name" value="PfkB"/>
    <property type="match status" value="2"/>
</dbReference>
<evidence type="ECO:0000256" key="3">
    <source>
        <dbReference type="ARBA" id="ARBA00022777"/>
    </source>
</evidence>
<reference evidence="6 7" key="1">
    <citation type="submission" date="2020-08" db="EMBL/GenBank/DDBJ databases">
        <title>Genomic Encyclopedia of Type Strains, Phase IV (KMG-IV): sequencing the most valuable type-strain genomes for metagenomic binning, comparative biology and taxonomic classification.</title>
        <authorList>
            <person name="Goeker M."/>
        </authorList>
    </citation>
    <scope>NUCLEOTIDE SEQUENCE [LARGE SCALE GENOMIC DNA]</scope>
    <source>
        <strain evidence="6 7">DSM 25966</strain>
    </source>
</reference>
<dbReference type="EMBL" id="JACIDS010000002">
    <property type="protein sequence ID" value="MBB3930197.1"/>
    <property type="molecule type" value="Genomic_DNA"/>
</dbReference>
<comment type="caution">
    <text evidence="6">The sequence shown here is derived from an EMBL/GenBank/DDBJ whole genome shotgun (WGS) entry which is preliminary data.</text>
</comment>
<keyword evidence="2 4" id="KW-0808">Transferase</keyword>
<dbReference type="Gene3D" id="3.40.1190.20">
    <property type="match status" value="1"/>
</dbReference>
<evidence type="ECO:0000256" key="1">
    <source>
        <dbReference type="ARBA" id="ARBA00010688"/>
    </source>
</evidence>
<dbReference type="InterPro" id="IPR029056">
    <property type="entry name" value="Ribokinase-like"/>
</dbReference>
<evidence type="ECO:0000259" key="5">
    <source>
        <dbReference type="Pfam" id="PF00294"/>
    </source>
</evidence>
<proteinExistence type="inferred from homology"/>
<evidence type="ECO:0000313" key="6">
    <source>
        <dbReference type="EMBL" id="MBB3930197.1"/>
    </source>
</evidence>
<accession>A0A840AMD5</accession>
<protein>
    <submittedName>
        <fullName evidence="6">Sugar/nucleoside kinase (Ribokinase family)</fullName>
    </submittedName>
</protein>
<evidence type="ECO:0000256" key="2">
    <source>
        <dbReference type="ARBA" id="ARBA00022679"/>
    </source>
</evidence>
<dbReference type="PANTHER" id="PTHR10584:SF157">
    <property type="entry name" value="SULFOFRUCTOSE KINASE"/>
    <property type="match status" value="1"/>
</dbReference>
<dbReference type="AlphaFoldDB" id="A0A840AMD5"/>